<comment type="caution">
    <text evidence="9">The sequence shown here is derived from an EMBL/GenBank/DDBJ whole genome shotgun (WGS) entry which is preliminary data.</text>
</comment>
<dbReference type="GO" id="GO:0031048">
    <property type="term" value="P:regulatory ncRNA-mediated heterochromatin formation"/>
    <property type="evidence" value="ECO:0007669"/>
    <property type="project" value="TreeGrafter"/>
</dbReference>
<keyword evidence="5" id="KW-0862">Zinc</keyword>
<name>A0A9P8D288_MORAP</name>
<dbReference type="GO" id="GO:0002376">
    <property type="term" value="P:immune system process"/>
    <property type="evidence" value="ECO:0007669"/>
    <property type="project" value="UniProtKB-KW"/>
</dbReference>
<dbReference type="GO" id="GO:0005737">
    <property type="term" value="C:cytoplasm"/>
    <property type="evidence" value="ECO:0007669"/>
    <property type="project" value="UniProtKB-SubCell"/>
</dbReference>
<organism evidence="9 10">
    <name type="scientific">Mortierella alpina</name>
    <name type="common">Oleaginous fungus</name>
    <name type="synonym">Mortierella renispora</name>
    <dbReference type="NCBI Taxonomy" id="64518"/>
    <lineage>
        <taxon>Eukaryota</taxon>
        <taxon>Fungi</taxon>
        <taxon>Fungi incertae sedis</taxon>
        <taxon>Mucoromycota</taxon>
        <taxon>Mortierellomycotina</taxon>
        <taxon>Mortierellomycetes</taxon>
        <taxon>Mortierellales</taxon>
        <taxon>Mortierellaceae</taxon>
        <taxon>Mortierella</taxon>
    </lineage>
</organism>
<reference evidence="9" key="1">
    <citation type="submission" date="2021-07" db="EMBL/GenBank/DDBJ databases">
        <title>Draft genome of Mortierella alpina, strain LL118, isolated from an aspen leaf litter sample.</title>
        <authorList>
            <person name="Yang S."/>
            <person name="Vinatzer B.A."/>
        </authorList>
    </citation>
    <scope>NUCLEOTIDE SEQUENCE</scope>
    <source>
        <strain evidence="9">LL118</strain>
    </source>
</reference>
<keyword evidence="6" id="KW-0391">Immunity</keyword>
<dbReference type="PANTHER" id="PTHR10887">
    <property type="entry name" value="DNA2/NAM7 HELICASE FAMILY"/>
    <property type="match status" value="1"/>
</dbReference>
<evidence type="ECO:0000256" key="2">
    <source>
        <dbReference type="ARBA" id="ARBA00022490"/>
    </source>
</evidence>
<keyword evidence="2" id="KW-0963">Cytoplasm</keyword>
<dbReference type="FunFam" id="3.40.50.300:FF:001660">
    <property type="entry name" value="NF-X1 finger and helicase protein, putative"/>
    <property type="match status" value="1"/>
</dbReference>
<keyword evidence="4" id="KW-0863">Zinc-finger</keyword>
<dbReference type="SUPFAM" id="SSF52540">
    <property type="entry name" value="P-loop containing nucleoside triphosphate hydrolases"/>
    <property type="match status" value="1"/>
</dbReference>
<dbReference type="Pfam" id="PF13086">
    <property type="entry name" value="AAA_11"/>
    <property type="match status" value="1"/>
</dbReference>
<dbReference type="Pfam" id="PF20173">
    <property type="entry name" value="ZnF_RZ-type"/>
    <property type="match status" value="1"/>
</dbReference>
<dbReference type="InterPro" id="IPR027417">
    <property type="entry name" value="P-loop_NTPase"/>
</dbReference>
<dbReference type="CDD" id="cd06008">
    <property type="entry name" value="NF-X1-zinc-finger"/>
    <property type="match status" value="1"/>
</dbReference>
<dbReference type="PANTHER" id="PTHR10887:SF445">
    <property type="entry name" value="NFX1-TYPE ZINC FINGER-CONTAINING PROTEIN 1"/>
    <property type="match status" value="1"/>
</dbReference>
<sequence length="2035" mass="228199">MTLPFNDASGSGRGRGGGWGRGRGGGYEAGRGRGRGRGGLTDVEKATIAAANRPATTQIASECTDDVIVAAAVTTGSVQNFASFALSDGFKNLNGHRQMRMFVNSCLLNLSNHHSADTSGILAGLSKPSGIARLTEIMEESMYVDAGDSRDLVSFQYVILPLVGVLTREKVCRSTMTSETGIIYARVYEHRGAFFDRGILPCMDELLERGSLRDRNPTAMMVLQDPSVCRVSSLQCAMIAVVRLVYQLIRRIKEASTTMAPLVDKLYEQTVLCINLQKVIPDNVFPSEILAREVDRLRKITADAQHKVLEPKIQANQLSPAGSSRPRAVNMMHIVNEYDPPGEFSPKGRRHDNDHAEISDISVLPTLQEVTCQRGAYLPSNDVSEAPHFLPPGWSRQVDIHFRLYREDMMDSLRKGVMAFLNALHRTENGDESILLKHKELKKRLDDNVSLNVYGNVQFLGMNCLHKSGGSIKISFTQPSQLTGTSKSRRVEFWERSKRRLMQGSLICIASRTNQPPVDETGIPNFQMILGVVTVRDAEVLGKDDSSACIEVSLADPKQYVRTLSTTNNGNGASNQWFLVEATGSFFESYRPILQALQNCVPATLPFGKYLAPTKEEMEAVHTARVGIDPPLYTRAPGFVFDLSILLRARMQCHLDVKSSESAALAVTMLQHHSGLDDTQAQALVETLCREVALIRGPPGTGKTKIGVDLMRVLLHNRKAMGCGPIVCICYTNHALDQFLEHLLDEKITSIARIGSRSKSERLDSYNLESMMRLEENRGKGFQVRQELYNVRDQRKVVAEEITKLETALRSEYLAWEYIGSFLIITNPNMWEQFECHDSGLSYGNEDYDDDEENKSDADKFTEVKTRKRRLNPYQRWASGQDIEEKVARNKDVQGWKEEARNGNRFSYLDDEHLEMLQASTPEYIPNTDRALEELEDADVWYMSMKERRTLIASWRSAAQQQMMEKMAKLLQTMQSLNQRESNAYDQVRLEILRTKTVIGMTTNGAAKSQGLFGALAPSIIICEEAGEVLESHILAALSPSTQHLILIGDHEQLRPQIECYHLSSDSKIGENHNLDRSLFERLVRARRNAIPTSELTIQRRMRPEISSLIRNTLYPRLVDGEQVLAYPNVAGMDSNLFFMDHTHPEDSKDQYGMQSFTNSFEVKMVEALAQYLIRNGYDKPGDIAILTPYLGQLSRLRDHLRNKFELLIDERDQEQLDQNELDNAEHIGSKDGGRAVLNINQHSTIGVKKVSMNSHITLRTIDNYQGEEAKIVIISLVRNNSAQTSLSSYNTIGFLKSPNRANVLLSRAKHGMFLLGNAGLMRQERNGIWPKVIGELGRNERIDKGFRIVCKNHPNTKNIIETPEALRTVAPNGGCTVACGRNMPCGHVCPLSCHPDDEKHQLVKCFQPCPRLHPLCQHACPKHCGDACGNCLEIVAPIILPCGHVYEEPKCYQKQDPSKIVCRAKVKKDLPLCDHKIEMECYEDATSIQCKIICDAVLECGHTCLRTCHNCQSNNAKLRLMNELPNANEVSRLIHDMILQETLGETDVDLDPILHLACDHAVTMSSLDGMMEMSEYYAGDIDPNTGLIAFRSKKPLPDAVTKQVSCHLCRKPIVGLLRYGRRVKYAQLTERKQKSQLAQAALMTEAQDQLLVAKAAAEQRQAAFLQIIKNNKAELRPDPPETRTRKLGRFLKKSAPFPSSDFLELSKVYGIPKAHEDAWRTLLKWPLETFLRFKTLALSALQSPTRQLFEAAVSHLYRAKTSPTMHRPPTHRYPAQSPEFASDVIRACILECGLPLDGQVGPCYVDSLHGLINVLMVVLAQAFAAFSDVEASSGWYWFIEDLINCAMAHADMMLEAAEKGKYERHKAYAQISRMDLSYKRMQWLGRKSMPPGEEAKKQRLKRVDKVLAHFMSDLKAIKGDCPLGVIEDCIERSEVLEEKIIDAYNVARGDAIYNPLTAAEKAQVFTAMQQTLSGSGHWYNCPNGHSYVIEDCGMAMVTSRCIECGLAVGGASHQLLQDNRRNEEYEALYRQRAT</sequence>
<dbReference type="InterPro" id="IPR047187">
    <property type="entry name" value="SF1_C_Upf1"/>
</dbReference>
<evidence type="ECO:0000259" key="8">
    <source>
        <dbReference type="PROSITE" id="PS51981"/>
    </source>
</evidence>
<dbReference type="Pfam" id="PF13087">
    <property type="entry name" value="AAA_12"/>
    <property type="match status" value="1"/>
</dbReference>
<comment type="subcellular location">
    <subcellularLocation>
        <location evidence="1">Cytoplasm</location>
    </subcellularLocation>
</comment>
<accession>A0A9P8D288</accession>
<dbReference type="Gene3D" id="3.40.50.300">
    <property type="entry name" value="P-loop containing nucleotide triphosphate hydrolases"/>
    <property type="match status" value="3"/>
</dbReference>
<feature type="compositionally biased region" description="Gly residues" evidence="7">
    <location>
        <begin position="11"/>
        <end position="29"/>
    </location>
</feature>
<dbReference type="InterPro" id="IPR045055">
    <property type="entry name" value="DNA2/NAM7-like"/>
</dbReference>
<protein>
    <recommendedName>
        <fullName evidence="8">RZ-type domain-containing protein</fullName>
    </recommendedName>
</protein>
<evidence type="ECO:0000256" key="4">
    <source>
        <dbReference type="ARBA" id="ARBA00022771"/>
    </source>
</evidence>
<dbReference type="Proteomes" id="UP000717515">
    <property type="component" value="Unassembled WGS sequence"/>
</dbReference>
<dbReference type="PROSITE" id="PS51981">
    <property type="entry name" value="ZF_RZ"/>
    <property type="match status" value="1"/>
</dbReference>
<feature type="domain" description="RZ-type" evidence="8">
    <location>
        <begin position="1957"/>
        <end position="2032"/>
    </location>
</feature>
<evidence type="ECO:0000256" key="5">
    <source>
        <dbReference type="ARBA" id="ARBA00022833"/>
    </source>
</evidence>
<dbReference type="GO" id="GO:0008270">
    <property type="term" value="F:zinc ion binding"/>
    <property type="evidence" value="ECO:0007669"/>
    <property type="project" value="UniProtKB-KW"/>
</dbReference>
<dbReference type="CDD" id="cd18808">
    <property type="entry name" value="SF1_C_Upf1"/>
    <property type="match status" value="1"/>
</dbReference>
<dbReference type="InterPro" id="IPR041679">
    <property type="entry name" value="DNA2/NAM7-like_C"/>
</dbReference>
<evidence type="ECO:0000313" key="9">
    <source>
        <dbReference type="EMBL" id="KAG9327143.1"/>
    </source>
</evidence>
<evidence type="ECO:0000256" key="7">
    <source>
        <dbReference type="SAM" id="MobiDB-lite"/>
    </source>
</evidence>
<evidence type="ECO:0000256" key="3">
    <source>
        <dbReference type="ARBA" id="ARBA00022723"/>
    </source>
</evidence>
<dbReference type="EMBL" id="JAIFTL010000008">
    <property type="protein sequence ID" value="KAG9327143.1"/>
    <property type="molecule type" value="Genomic_DNA"/>
</dbReference>
<gene>
    <name evidence="9" type="ORF">KVV02_000859</name>
</gene>
<proteinExistence type="predicted"/>
<evidence type="ECO:0000256" key="6">
    <source>
        <dbReference type="ARBA" id="ARBA00022859"/>
    </source>
</evidence>
<feature type="region of interest" description="Disordered" evidence="7">
    <location>
        <begin position="1"/>
        <end position="39"/>
    </location>
</feature>
<evidence type="ECO:0000256" key="1">
    <source>
        <dbReference type="ARBA" id="ARBA00004496"/>
    </source>
</evidence>
<dbReference type="GO" id="GO:0004386">
    <property type="term" value="F:helicase activity"/>
    <property type="evidence" value="ECO:0007669"/>
    <property type="project" value="InterPro"/>
</dbReference>
<dbReference type="InterPro" id="IPR046439">
    <property type="entry name" value="ZF_RZ_dom"/>
</dbReference>
<dbReference type="InterPro" id="IPR041677">
    <property type="entry name" value="DNA2/NAM7_AAA_11"/>
</dbReference>
<dbReference type="GO" id="GO:0031380">
    <property type="term" value="C:nuclear RNA-directed RNA polymerase complex"/>
    <property type="evidence" value="ECO:0007669"/>
    <property type="project" value="TreeGrafter"/>
</dbReference>
<keyword evidence="3" id="KW-0479">Metal-binding</keyword>
<evidence type="ECO:0000313" key="10">
    <source>
        <dbReference type="Proteomes" id="UP000717515"/>
    </source>
</evidence>